<dbReference type="InterPro" id="IPR007197">
    <property type="entry name" value="rSAM"/>
</dbReference>
<gene>
    <name evidence="1" type="primary">splB</name>
    <name evidence="1" type="ORF">KL86SPO_31162</name>
</gene>
<dbReference type="Gene3D" id="3.80.30.30">
    <property type="match status" value="1"/>
</dbReference>
<dbReference type="PANTHER" id="PTHR37822:SF2">
    <property type="entry name" value="SPORE PHOTOPRODUCT LYASE"/>
    <property type="match status" value="1"/>
</dbReference>
<dbReference type="PANTHER" id="PTHR37822">
    <property type="entry name" value="SPORE PHOTOPRODUCT LYASE-RELATED"/>
    <property type="match status" value="1"/>
</dbReference>
<dbReference type="AlphaFoldDB" id="A0A212LTX3"/>
<dbReference type="SUPFAM" id="SSF102114">
    <property type="entry name" value="Radical SAM enzymes"/>
    <property type="match status" value="1"/>
</dbReference>
<dbReference type="Gene3D" id="3.40.50.12110">
    <property type="match status" value="1"/>
</dbReference>
<dbReference type="EMBL" id="FMJE01000003">
    <property type="protein sequence ID" value="SCM80983.1"/>
    <property type="molecule type" value="Genomic_DNA"/>
</dbReference>
<protein>
    <submittedName>
        <fullName evidence="1">Spore photoproduct lyase</fullName>
        <ecNumber evidence="1">4.1.99.14</ecNumber>
    </submittedName>
</protein>
<keyword evidence="1" id="KW-0456">Lyase</keyword>
<sequence length="341" mass="38922">MKPFVPKRAFFEPEALEYPLGKELYEKLQALAVPIKFTGSHNRITGIPGNTAQESFREAKRTLVVGVRKSINFAGCKPSAHYQLPLNTSCPSMCEYCYLATTLGKKPYLRVYVNIEEIFARAESYMAERAPEITWFEGAATSDPIPTEYLTGLLSETIEFFGRQELGRFRFVTKHDKVDTLLHVRHNGHTRFRFSLNAEPIIKKYEHATPSMSARVAAAAKVAQAGYPLGFIIAPIFYFPGWQEEYAKLFEALDAQLPEDARHDLTFELISHRFTKRAKNTILDLFPETTLPMDESERKLKYGQFGYVKYIYHSAVMGEIKAFMEDKLAAIFPQANIEYLV</sequence>
<dbReference type="GO" id="GO:0003913">
    <property type="term" value="F:DNA photolyase activity"/>
    <property type="evidence" value="ECO:0007669"/>
    <property type="project" value="InterPro"/>
</dbReference>
<proteinExistence type="predicted"/>
<dbReference type="InterPro" id="IPR023897">
    <property type="entry name" value="SPL_firmicutes"/>
</dbReference>
<evidence type="ECO:0000313" key="1">
    <source>
        <dbReference type="EMBL" id="SCM80983.1"/>
    </source>
</evidence>
<dbReference type="SFLD" id="SFLDS00029">
    <property type="entry name" value="Radical_SAM"/>
    <property type="match status" value="1"/>
</dbReference>
<dbReference type="GO" id="GO:0051539">
    <property type="term" value="F:4 iron, 4 sulfur cluster binding"/>
    <property type="evidence" value="ECO:0007669"/>
    <property type="project" value="TreeGrafter"/>
</dbReference>
<dbReference type="InterPro" id="IPR049539">
    <property type="entry name" value="SPL"/>
</dbReference>
<organism evidence="1">
    <name type="scientific">uncultured Sporomusa sp</name>
    <dbReference type="NCBI Taxonomy" id="307249"/>
    <lineage>
        <taxon>Bacteria</taxon>
        <taxon>Bacillati</taxon>
        <taxon>Bacillota</taxon>
        <taxon>Negativicutes</taxon>
        <taxon>Selenomonadales</taxon>
        <taxon>Sporomusaceae</taxon>
        <taxon>Sporomusa</taxon>
        <taxon>environmental samples</taxon>
    </lineage>
</organism>
<dbReference type="EC" id="4.1.99.14" evidence="1"/>
<name>A0A212LTX3_9FIRM</name>
<dbReference type="RefSeq" id="WP_288184137.1">
    <property type="nucleotide sequence ID" value="NZ_LT608335.1"/>
</dbReference>
<dbReference type="InterPro" id="IPR034559">
    <property type="entry name" value="SPL_Clostridia"/>
</dbReference>
<dbReference type="GO" id="GO:0042601">
    <property type="term" value="C:endospore-forming forespore"/>
    <property type="evidence" value="ECO:0007669"/>
    <property type="project" value="TreeGrafter"/>
</dbReference>
<dbReference type="InterPro" id="IPR058240">
    <property type="entry name" value="rSAM_sf"/>
</dbReference>
<dbReference type="NCBIfam" id="TIGR04070">
    <property type="entry name" value="photo_TT_lyase"/>
    <property type="match status" value="1"/>
</dbReference>
<dbReference type="SFLD" id="SFLDF00412">
    <property type="entry name" value="spore_photoproduct_lyase_2"/>
    <property type="match status" value="1"/>
</dbReference>
<reference evidence="1" key="1">
    <citation type="submission" date="2016-08" db="EMBL/GenBank/DDBJ databases">
        <authorList>
            <person name="Seilhamer J.J."/>
        </authorList>
    </citation>
    <scope>NUCLEOTIDE SEQUENCE</scope>
    <source>
        <strain evidence="1">86</strain>
    </source>
</reference>
<dbReference type="GO" id="GO:1904047">
    <property type="term" value="F:S-adenosyl-L-methionine binding"/>
    <property type="evidence" value="ECO:0007669"/>
    <property type="project" value="InterPro"/>
</dbReference>
<dbReference type="SFLD" id="SFLDG01079">
    <property type="entry name" value="spore_photoproduct_lyase_like"/>
    <property type="match status" value="1"/>
</dbReference>
<dbReference type="Pfam" id="PF20903">
    <property type="entry name" value="SPL"/>
    <property type="match status" value="1"/>
</dbReference>
<accession>A0A212LTX3</accession>